<name>A0A2M6IT55_9BACT</name>
<feature type="transmembrane region" description="Helical" evidence="1">
    <location>
        <begin position="7"/>
        <end position="27"/>
    </location>
</feature>
<dbReference type="Proteomes" id="UP000231056">
    <property type="component" value="Unassembled WGS sequence"/>
</dbReference>
<accession>A0A2M6IT55</accession>
<reference evidence="2 3" key="1">
    <citation type="submission" date="2017-09" db="EMBL/GenBank/DDBJ databases">
        <title>Depth-based differentiation of microbial function through sediment-hosted aquifers and enrichment of novel symbionts in the deep terrestrial subsurface.</title>
        <authorList>
            <person name="Probst A.J."/>
            <person name="Ladd B."/>
            <person name="Jarett J.K."/>
            <person name="Geller-Mcgrath D.E."/>
            <person name="Sieber C.M."/>
            <person name="Emerson J.B."/>
            <person name="Anantharaman K."/>
            <person name="Thomas B.C."/>
            <person name="Malmstrom R."/>
            <person name="Stieglmeier M."/>
            <person name="Klingl A."/>
            <person name="Woyke T."/>
            <person name="Ryan C.M."/>
            <person name="Banfield J.F."/>
        </authorList>
    </citation>
    <scope>NUCLEOTIDE SEQUENCE [LARGE SCALE GENOMIC DNA]</scope>
    <source>
        <strain evidence="2">CG11_big_fil_rev_8_21_14_0_20_36_8</strain>
    </source>
</reference>
<dbReference type="AlphaFoldDB" id="A0A2M6IT55"/>
<dbReference type="EMBL" id="PCVM01000102">
    <property type="protein sequence ID" value="PIQ73111.1"/>
    <property type="molecule type" value="Genomic_DNA"/>
</dbReference>
<keyword evidence="1" id="KW-0472">Membrane</keyword>
<keyword evidence="1" id="KW-0812">Transmembrane</keyword>
<comment type="caution">
    <text evidence="2">The sequence shown here is derived from an EMBL/GenBank/DDBJ whole genome shotgun (WGS) entry which is preliminary data.</text>
</comment>
<keyword evidence="1" id="KW-1133">Transmembrane helix</keyword>
<sequence length="165" mass="18304">MKQKKGPIILIIVLAVVMVFILGFSYGKTIESENKAIAYLLSITPSPPTSKPPFNNYLSLKHAGCKVEFLYPSYLKIKKESSTEAVLESDDLSQFIRLNCSDLKISPPKESSKSIVISNQPAILTTNKDLTILTTKHQKTEKYITASMSVGLSPLIEKTFEFSSE</sequence>
<evidence type="ECO:0000313" key="2">
    <source>
        <dbReference type="EMBL" id="PIQ73111.1"/>
    </source>
</evidence>
<protein>
    <submittedName>
        <fullName evidence="2">Uncharacterized protein</fullName>
    </submittedName>
</protein>
<proteinExistence type="predicted"/>
<organism evidence="2 3">
    <name type="scientific">Candidatus Roizmanbacteria bacterium CG11_big_fil_rev_8_21_14_0_20_36_8</name>
    <dbReference type="NCBI Taxonomy" id="1974856"/>
    <lineage>
        <taxon>Bacteria</taxon>
        <taxon>Candidatus Roizmaniibacteriota</taxon>
    </lineage>
</organism>
<gene>
    <name evidence="2" type="ORF">COV58_04325</name>
</gene>
<evidence type="ECO:0000313" key="3">
    <source>
        <dbReference type="Proteomes" id="UP000231056"/>
    </source>
</evidence>
<evidence type="ECO:0000256" key="1">
    <source>
        <dbReference type="SAM" id="Phobius"/>
    </source>
</evidence>